<evidence type="ECO:0000259" key="3">
    <source>
        <dbReference type="Pfam" id="PF14018"/>
    </source>
</evidence>
<evidence type="ECO:0000313" key="5">
    <source>
        <dbReference type="Proteomes" id="UP001221506"/>
    </source>
</evidence>
<keyword evidence="2" id="KW-0472">Membrane</keyword>
<keyword evidence="2" id="KW-0812">Transmembrane</keyword>
<dbReference type="AlphaFoldDB" id="A0ABD7WN39"/>
<evidence type="ECO:0000256" key="2">
    <source>
        <dbReference type="SAM" id="Phobius"/>
    </source>
</evidence>
<feature type="transmembrane region" description="Helical" evidence="2">
    <location>
        <begin position="34"/>
        <end position="51"/>
    </location>
</feature>
<dbReference type="Proteomes" id="UP001221506">
    <property type="component" value="Chromosome"/>
</dbReference>
<gene>
    <name evidence="4" type="ORF">PWA56_05220</name>
</gene>
<organism evidence="4 5">
    <name type="scientific">Bifidobacterium longum subsp. longum</name>
    <dbReference type="NCBI Taxonomy" id="1679"/>
    <lineage>
        <taxon>Bacteria</taxon>
        <taxon>Bacillati</taxon>
        <taxon>Actinomycetota</taxon>
        <taxon>Actinomycetes</taxon>
        <taxon>Bifidobacteriales</taxon>
        <taxon>Bifidobacteriaceae</taxon>
        <taxon>Bifidobacterium</taxon>
    </lineage>
</organism>
<dbReference type="Pfam" id="PF14018">
    <property type="entry name" value="DUF4234"/>
    <property type="match status" value="1"/>
</dbReference>
<dbReference type="RefSeq" id="WP_047379324.1">
    <property type="nucleotide sequence ID" value="NZ_CP011965.1"/>
</dbReference>
<feature type="transmembrane region" description="Helical" evidence="2">
    <location>
        <begin position="72"/>
        <end position="94"/>
    </location>
</feature>
<reference evidence="4 5" key="1">
    <citation type="submission" date="2023-02" db="EMBL/GenBank/DDBJ databases">
        <authorList>
            <person name="Pan L."/>
        </authorList>
    </citation>
    <scope>NUCLEOTIDE SEQUENCE [LARGE SCALE GENOMIC DNA]</scope>
    <source>
        <strain evidence="4 5">F2</strain>
    </source>
</reference>
<accession>A0ABD7WN39</accession>
<name>A0ABD7WN39_BIFLL</name>
<sequence length="156" mass="17598">MSDFTVNVTSTPTPASTPAAEPARHASLNTRRGLAKYILLGLITFGIYDLWQMSEITDTVNLICTKRDGKRTMHYLLMFFLVGWITFGIGWLVWGHRLSARIGVEQAARRLPVTMTAGTFWLWNILGAFIIIGPLVYTYKLLHAMNDLCADYNQRG</sequence>
<keyword evidence="2" id="KW-1133">Transmembrane helix</keyword>
<feature type="region of interest" description="Disordered" evidence="1">
    <location>
        <begin position="1"/>
        <end position="23"/>
    </location>
</feature>
<dbReference type="InterPro" id="IPR025328">
    <property type="entry name" value="DUF4234"/>
</dbReference>
<proteinExistence type="predicted"/>
<protein>
    <submittedName>
        <fullName evidence="4">DUF4234 domain-containing protein</fullName>
    </submittedName>
</protein>
<evidence type="ECO:0000256" key="1">
    <source>
        <dbReference type="SAM" id="MobiDB-lite"/>
    </source>
</evidence>
<dbReference type="EMBL" id="CP118598">
    <property type="protein sequence ID" value="WDY41217.1"/>
    <property type="molecule type" value="Genomic_DNA"/>
</dbReference>
<feature type="transmembrane region" description="Helical" evidence="2">
    <location>
        <begin position="120"/>
        <end position="139"/>
    </location>
</feature>
<evidence type="ECO:0000313" key="4">
    <source>
        <dbReference type="EMBL" id="WDY41217.1"/>
    </source>
</evidence>
<feature type="compositionally biased region" description="Low complexity" evidence="1">
    <location>
        <begin position="9"/>
        <end position="21"/>
    </location>
</feature>
<feature type="domain" description="DUF4234" evidence="3">
    <location>
        <begin position="32"/>
        <end position="102"/>
    </location>
</feature>